<dbReference type="Gene3D" id="3.10.290.10">
    <property type="entry name" value="RNA-binding S4 domain"/>
    <property type="match status" value="1"/>
</dbReference>
<accession>I7IXS0</accession>
<evidence type="ECO:0000256" key="2">
    <source>
        <dbReference type="SAM" id="MobiDB-lite"/>
    </source>
</evidence>
<organism evidence="3 4">
    <name type="scientific">Corynebacterium otitidis ATCC 51513</name>
    <dbReference type="NCBI Taxonomy" id="883169"/>
    <lineage>
        <taxon>Bacteria</taxon>
        <taxon>Bacillati</taxon>
        <taxon>Actinomycetota</taxon>
        <taxon>Actinomycetes</taxon>
        <taxon>Mycobacteriales</taxon>
        <taxon>Corynebacteriaceae</taxon>
        <taxon>Corynebacterium</taxon>
    </lineage>
</organism>
<dbReference type="CDD" id="cd00165">
    <property type="entry name" value="S4"/>
    <property type="match status" value="1"/>
</dbReference>
<keyword evidence="1" id="KW-0694">RNA-binding</keyword>
<evidence type="ECO:0000313" key="4">
    <source>
        <dbReference type="Proteomes" id="UP000011016"/>
    </source>
</evidence>
<dbReference type="SUPFAM" id="SSF55174">
    <property type="entry name" value="Alpha-L RNA-binding motif"/>
    <property type="match status" value="1"/>
</dbReference>
<feature type="region of interest" description="Disordered" evidence="2">
    <location>
        <begin position="10"/>
        <end position="71"/>
    </location>
</feature>
<dbReference type="GO" id="GO:0003723">
    <property type="term" value="F:RNA binding"/>
    <property type="evidence" value="ECO:0007669"/>
    <property type="project" value="UniProtKB-KW"/>
</dbReference>
<dbReference type="PROSITE" id="PS50889">
    <property type="entry name" value="S4"/>
    <property type="match status" value="1"/>
</dbReference>
<sequence>MCNVCAARVRGRPGGGVCRSAKSPPRRPNGPASRASAVPQPLGARAGAGPGRGTARRLGAMTSESQPTPPAITISTETITLGKFLKLSGLAETGGMAKELVADGAVTLNGEPSGSRGELLHEGDVVCVDEQCARVAREESDEGGDVFDEITENLVTTDDFHLGKRGL</sequence>
<evidence type="ECO:0000256" key="1">
    <source>
        <dbReference type="PROSITE-ProRule" id="PRU00182"/>
    </source>
</evidence>
<proteinExistence type="predicted"/>
<evidence type="ECO:0000313" key="3">
    <source>
        <dbReference type="EMBL" id="CCI84028.1"/>
    </source>
</evidence>
<gene>
    <name evidence="3" type="ORF">BN46_1306</name>
</gene>
<dbReference type="EMBL" id="CAJZ01000190">
    <property type="protein sequence ID" value="CCI84028.1"/>
    <property type="molecule type" value="Genomic_DNA"/>
</dbReference>
<dbReference type="AlphaFoldDB" id="I7IXS0"/>
<dbReference type="Pfam" id="PF13275">
    <property type="entry name" value="S4_2"/>
    <property type="match status" value="1"/>
</dbReference>
<comment type="caution">
    <text evidence="3">The sequence shown here is derived from an EMBL/GenBank/DDBJ whole genome shotgun (WGS) entry which is preliminary data.</text>
</comment>
<reference evidence="3 4" key="1">
    <citation type="journal article" date="2012" name="J. Bacteriol.">
        <title>Draft Genome Sequence of Turicella otitidis ATCC 51513, Isolated from Middle Ear Fluid from a Child with Otitis Media.</title>
        <authorList>
            <person name="Brinkrolf K."/>
            <person name="Schneider J."/>
            <person name="Knecht M."/>
            <person name="Ruckert C."/>
            <person name="Tauch A."/>
        </authorList>
    </citation>
    <scope>NUCLEOTIDE SEQUENCE [LARGE SCALE GENOMIC DNA]</scope>
    <source>
        <strain evidence="3 4">ATCC 51513</strain>
    </source>
</reference>
<dbReference type="InterPro" id="IPR036986">
    <property type="entry name" value="S4_RNA-bd_sf"/>
</dbReference>
<dbReference type="Proteomes" id="UP000011016">
    <property type="component" value="Unassembled WGS sequence"/>
</dbReference>
<name>I7IXS0_9CORY</name>
<protein>
    <submittedName>
        <fullName evidence="3">Uncharacterized protein</fullName>
    </submittedName>
</protein>